<dbReference type="Gene3D" id="3.30.565.10">
    <property type="entry name" value="Histidine kinase-like ATPase, C-terminal domain"/>
    <property type="match status" value="1"/>
</dbReference>
<dbReference type="EMBL" id="SRKZ01000002">
    <property type="protein sequence ID" value="TGD81819.1"/>
    <property type="molecule type" value="Genomic_DNA"/>
</dbReference>
<gene>
    <name evidence="3" type="ORF">EU557_09810</name>
</gene>
<dbReference type="RefSeq" id="WP_135530196.1">
    <property type="nucleotide sequence ID" value="NZ_SRKZ01000002.1"/>
</dbReference>
<dbReference type="OrthoDB" id="9792992at2"/>
<keyword evidence="1" id="KW-1133">Transmembrane helix</keyword>
<comment type="caution">
    <text evidence="3">The sequence shown here is derived from an EMBL/GenBank/DDBJ whole genome shotgun (WGS) entry which is preliminary data.</text>
</comment>
<evidence type="ECO:0000256" key="1">
    <source>
        <dbReference type="SAM" id="Phobius"/>
    </source>
</evidence>
<feature type="transmembrane region" description="Helical" evidence="1">
    <location>
        <begin position="7"/>
        <end position="27"/>
    </location>
</feature>
<keyword evidence="4" id="KW-1185">Reference proteome</keyword>
<feature type="domain" description="Signal transduction histidine kinase internal region" evidence="2">
    <location>
        <begin position="152"/>
        <end position="230"/>
    </location>
</feature>
<accession>A0A4Z0MQV6</accession>
<name>A0A4Z0MQV6_9BACT</name>
<dbReference type="InterPro" id="IPR050640">
    <property type="entry name" value="Bact_2-comp_sensor_kinase"/>
</dbReference>
<dbReference type="PANTHER" id="PTHR34220">
    <property type="entry name" value="SENSOR HISTIDINE KINASE YPDA"/>
    <property type="match status" value="1"/>
</dbReference>
<reference evidence="3 4" key="1">
    <citation type="submission" date="2019-04" db="EMBL/GenBank/DDBJ databases">
        <authorList>
            <person name="Feng G."/>
            <person name="Zhang J."/>
            <person name="Zhu H."/>
        </authorList>
    </citation>
    <scope>NUCLEOTIDE SEQUENCE [LARGE SCALE GENOMIC DNA]</scope>
    <source>
        <strain evidence="3 4">JCM 19491</strain>
    </source>
</reference>
<evidence type="ECO:0000313" key="4">
    <source>
        <dbReference type="Proteomes" id="UP000298284"/>
    </source>
</evidence>
<proteinExistence type="predicted"/>
<feature type="transmembrane region" description="Helical" evidence="1">
    <location>
        <begin position="107"/>
        <end position="131"/>
    </location>
</feature>
<dbReference type="PANTHER" id="PTHR34220:SF7">
    <property type="entry name" value="SENSOR HISTIDINE KINASE YPDA"/>
    <property type="match status" value="1"/>
</dbReference>
<dbReference type="SUPFAM" id="SSF55874">
    <property type="entry name" value="ATPase domain of HSP90 chaperone/DNA topoisomerase II/histidine kinase"/>
    <property type="match status" value="1"/>
</dbReference>
<evidence type="ECO:0000259" key="2">
    <source>
        <dbReference type="Pfam" id="PF06580"/>
    </source>
</evidence>
<evidence type="ECO:0000313" key="3">
    <source>
        <dbReference type="EMBL" id="TGD81819.1"/>
    </source>
</evidence>
<feature type="transmembrane region" description="Helical" evidence="1">
    <location>
        <begin position="69"/>
        <end position="87"/>
    </location>
</feature>
<keyword evidence="3" id="KW-0808">Transferase</keyword>
<dbReference type="GO" id="GO:0000155">
    <property type="term" value="F:phosphorelay sensor kinase activity"/>
    <property type="evidence" value="ECO:0007669"/>
    <property type="project" value="InterPro"/>
</dbReference>
<dbReference type="InterPro" id="IPR010559">
    <property type="entry name" value="Sig_transdc_His_kin_internal"/>
</dbReference>
<dbReference type="InterPro" id="IPR036890">
    <property type="entry name" value="HATPase_C_sf"/>
</dbReference>
<dbReference type="GO" id="GO:0016020">
    <property type="term" value="C:membrane"/>
    <property type="evidence" value="ECO:0007669"/>
    <property type="project" value="InterPro"/>
</dbReference>
<sequence length="338" mass="39483">MTTTKKVALHVLCWLLWIGYIGLGLYLDHTRQYFVVLTFTLLLAKIAEFYLGYLWVFPRYLRRNKLLQLLLGVAGIMATFIAFRYLLEQVLVPATLGFRNYTSDTSASHYIIDNLYWGTSYIVLSAAAWGIQNAFRRERENQLLIQEKTQTELAFLKTQINPHFLYNTLNYIYSEAYLISEQLAEAVLRLSDLMRYMLHESPDGKVELQKEVEYLENYLTLHRLRFEDKFFVEFAQLGHLNGQRLASLMLIPFVENALKHGILNQPSQPVTIRLVLPNPQLLQFEVRNHINQHQKDHTTGIGLANLRRRLALLYPDRHQLTVHNDGLVHHTQLTLELE</sequence>
<dbReference type="Proteomes" id="UP000298284">
    <property type="component" value="Unassembled WGS sequence"/>
</dbReference>
<feature type="transmembrane region" description="Helical" evidence="1">
    <location>
        <begin position="33"/>
        <end position="57"/>
    </location>
</feature>
<dbReference type="Pfam" id="PF06580">
    <property type="entry name" value="His_kinase"/>
    <property type="match status" value="1"/>
</dbReference>
<protein>
    <submittedName>
        <fullName evidence="3">Histidine kinase</fullName>
    </submittedName>
</protein>
<keyword evidence="3" id="KW-0418">Kinase</keyword>
<keyword evidence="1" id="KW-0472">Membrane</keyword>
<organism evidence="3 4">
    <name type="scientific">Hymenobacter wooponensis</name>
    <dbReference type="NCBI Taxonomy" id="1525360"/>
    <lineage>
        <taxon>Bacteria</taxon>
        <taxon>Pseudomonadati</taxon>
        <taxon>Bacteroidota</taxon>
        <taxon>Cytophagia</taxon>
        <taxon>Cytophagales</taxon>
        <taxon>Hymenobacteraceae</taxon>
        <taxon>Hymenobacter</taxon>
    </lineage>
</organism>
<keyword evidence="1" id="KW-0812">Transmembrane</keyword>
<dbReference type="AlphaFoldDB" id="A0A4Z0MQV6"/>